<gene>
    <name evidence="1" type="ORF">ENR23_09065</name>
</gene>
<evidence type="ECO:0000313" key="1">
    <source>
        <dbReference type="EMBL" id="HGZ43559.1"/>
    </source>
</evidence>
<name>A0A832I1S6_UNCEI</name>
<dbReference type="AlphaFoldDB" id="A0A832I1S6"/>
<comment type="caution">
    <text evidence="1">The sequence shown here is derived from an EMBL/GenBank/DDBJ whole genome shotgun (WGS) entry which is preliminary data.</text>
</comment>
<dbReference type="EMBL" id="DSQF01000018">
    <property type="protein sequence ID" value="HGZ43559.1"/>
    <property type="molecule type" value="Genomic_DNA"/>
</dbReference>
<sequence length="161" mass="17537">MVSARWVDTPLDRPRWRLTGNVRLAPRLLLGAEANPAAGEFTPLATLLLVAEDGRRPAVFLGTSSDRIGSPEGAQSYYLTVARRLPWAPVAPYATLNYSEWDAGWNVPCGAHVDLGRGLSLTPMYDGRRAHLLAGWTGARAAVQFVWAWYERAGVSVSAGF</sequence>
<protein>
    <submittedName>
        <fullName evidence="1">Uncharacterized protein</fullName>
    </submittedName>
</protein>
<reference evidence="1" key="1">
    <citation type="journal article" date="2020" name="mSystems">
        <title>Genome- and Community-Level Interaction Insights into Carbon Utilization and Element Cycling Functions of Hydrothermarchaeota in Hydrothermal Sediment.</title>
        <authorList>
            <person name="Zhou Z."/>
            <person name="Liu Y."/>
            <person name="Xu W."/>
            <person name="Pan J."/>
            <person name="Luo Z.H."/>
            <person name="Li M."/>
        </authorList>
    </citation>
    <scope>NUCLEOTIDE SEQUENCE [LARGE SCALE GENOMIC DNA]</scope>
    <source>
        <strain evidence="1">SpSt-381</strain>
    </source>
</reference>
<organism evidence="1">
    <name type="scientific">Eiseniibacteriota bacterium</name>
    <dbReference type="NCBI Taxonomy" id="2212470"/>
    <lineage>
        <taxon>Bacteria</taxon>
        <taxon>Candidatus Eiseniibacteriota</taxon>
    </lineage>
</organism>
<proteinExistence type="predicted"/>
<accession>A0A832I1S6</accession>